<dbReference type="GeneID" id="2870995"/>
<dbReference type="eggNOG" id="KOG1426">
    <property type="taxonomic scope" value="Eukaryota"/>
</dbReference>
<dbReference type="PANTHER" id="PTHR45982:SF5">
    <property type="entry name" value="RCC DOMAIN-CONTAINING PROTEIN ATS1"/>
    <property type="match status" value="1"/>
</dbReference>
<dbReference type="PRINTS" id="PR00633">
    <property type="entry name" value="RCCNDNSATION"/>
</dbReference>
<dbReference type="InterPro" id="IPR000408">
    <property type="entry name" value="Reg_chr_condens"/>
</dbReference>
<sequence length="500" mass="53568">MSPVLFAFGSNGSGQLGIGHVEDVSTPERCIFKDDFSCQSLDSGPPKKKISDNVSRIVAGGNHTLVLLDDGRVYIAGGRESVFKRVFVSDPETGTEYGLFKSVAATWEASVLVVSTAKESQDSRGDAVFVLGSGSKGELGLGAEVTEAQTTGARVPKFPPRNVEVLSVAGGMGHTVAVCSDGSVYGWGAARKGQLGAQLISEKIVWEPRQIDLEGISVNFAVSDAVCGREFTVLCGDKDKGEFAVLGPGSGSPGEKDKWSIQTGIPALESVKGYLRIHASWHGVYVHQKDQSICAWGRNDRGSARYLAKADPGSQDCPAAVRRTLLMKAKDGSYWISSCIPAEHILRLGLLVLSDIPLPIIIRRYKKTIKFGGRRLLRRNCSLCILLRASRGCPFVRELQRSAWTGVSRGYQDSGRLGADGDVDAVVGKISNCSAEGLKCTAISFRKAGSTVHSLVDCDRSKMACWTVVDSHVWIFTNLKLAAFNCSIFISSICPPGEDG</sequence>
<reference evidence="3" key="2">
    <citation type="journal article" date="2009" name="Fungal Genet. Biol.">
        <title>The 2008 update of the Aspergillus nidulans genome annotation: a community effort.</title>
        <authorList>
            <person name="Wortman J.R."/>
            <person name="Gilsenan J.M."/>
            <person name="Joardar V."/>
            <person name="Deegan J."/>
            <person name="Clutterbuck J."/>
            <person name="Andersen M.R."/>
            <person name="Archer D."/>
            <person name="Bencina M."/>
            <person name="Braus G."/>
            <person name="Coutinho P."/>
            <person name="von Dohren H."/>
            <person name="Doonan J."/>
            <person name="Driessen A.J."/>
            <person name="Durek P."/>
            <person name="Espeso E."/>
            <person name="Fekete E."/>
            <person name="Flipphi M."/>
            <person name="Estrada C.G."/>
            <person name="Geysens S."/>
            <person name="Goldman G."/>
            <person name="de Groot P.W."/>
            <person name="Hansen K."/>
            <person name="Harris S.D."/>
            <person name="Heinekamp T."/>
            <person name="Helmstaedt K."/>
            <person name="Henrissat B."/>
            <person name="Hofmann G."/>
            <person name="Homan T."/>
            <person name="Horio T."/>
            <person name="Horiuchi H."/>
            <person name="James S."/>
            <person name="Jones M."/>
            <person name="Karaffa L."/>
            <person name="Karanyi Z."/>
            <person name="Kato M."/>
            <person name="Keller N."/>
            <person name="Kelly D.E."/>
            <person name="Kiel J.A."/>
            <person name="Kim J.M."/>
            <person name="van der Klei I.J."/>
            <person name="Klis F.M."/>
            <person name="Kovalchuk A."/>
            <person name="Krasevec N."/>
            <person name="Kubicek C.P."/>
            <person name="Liu B."/>
            <person name="Maccabe A."/>
            <person name="Meyer V."/>
            <person name="Mirabito P."/>
            <person name="Miskei M."/>
            <person name="Mos M."/>
            <person name="Mullins J."/>
            <person name="Nelson D.R."/>
            <person name="Nielsen J."/>
            <person name="Oakley B.R."/>
            <person name="Osmani S.A."/>
            <person name="Pakula T."/>
            <person name="Paszewski A."/>
            <person name="Paulsen I."/>
            <person name="Pilsyk S."/>
            <person name="Pocsi I."/>
            <person name="Punt P.J."/>
            <person name="Ram A.F."/>
            <person name="Ren Q."/>
            <person name="Robellet X."/>
            <person name="Robson G."/>
            <person name="Seiboth B."/>
            <person name="van Solingen P."/>
            <person name="Specht T."/>
            <person name="Sun J."/>
            <person name="Taheri-Talesh N."/>
            <person name="Takeshita N."/>
            <person name="Ussery D."/>
            <person name="vanKuyk P.A."/>
            <person name="Visser H."/>
            <person name="van de Vondervoort P.J."/>
            <person name="de Vries R.P."/>
            <person name="Walton J."/>
            <person name="Xiang X."/>
            <person name="Xiong Y."/>
            <person name="Zeng A.P."/>
            <person name="Brandt B.W."/>
            <person name="Cornell M.J."/>
            <person name="van den Hondel C.A."/>
            <person name="Visser J."/>
            <person name="Oliver S.G."/>
            <person name="Turner G."/>
        </authorList>
    </citation>
    <scope>GENOME REANNOTATION</scope>
    <source>
        <strain evidence="3">FGSC A4 / ATCC 38163 / CBS 112.46 / NRRL 194 / M139</strain>
    </source>
</reference>
<dbReference type="PROSITE" id="PS00626">
    <property type="entry name" value="RCC1_2"/>
    <property type="match status" value="1"/>
</dbReference>
<evidence type="ECO:0000313" key="3">
    <source>
        <dbReference type="Proteomes" id="UP000000560"/>
    </source>
</evidence>
<dbReference type="HOGENOM" id="CLU_545150_0_0_1"/>
<dbReference type="GO" id="GO:0005737">
    <property type="term" value="C:cytoplasm"/>
    <property type="evidence" value="ECO:0000318"/>
    <property type="project" value="GO_Central"/>
</dbReference>
<dbReference type="AlphaFoldDB" id="Q5B0J6"/>
<dbReference type="PROSITE" id="PS50012">
    <property type="entry name" value="RCC1_3"/>
    <property type="match status" value="3"/>
</dbReference>
<dbReference type="Proteomes" id="UP000000560">
    <property type="component" value="Chromosome I"/>
</dbReference>
<dbReference type="GO" id="GO:0006511">
    <property type="term" value="P:ubiquitin-dependent protein catabolic process"/>
    <property type="evidence" value="ECO:0000318"/>
    <property type="project" value="GO_Central"/>
</dbReference>
<dbReference type="OrthoDB" id="5370059at2759"/>
<name>Q5B0J6_EMENI</name>
<dbReference type="InterPro" id="IPR051553">
    <property type="entry name" value="Ran_GTPase-activating"/>
</dbReference>
<protein>
    <submittedName>
        <fullName evidence="2">Alpha-tubulin suppressor protein Aats1, putative (AFU_orthologue AFUA_2G10700)</fullName>
    </submittedName>
</protein>
<dbReference type="RefSeq" id="XP_663538.1">
    <property type="nucleotide sequence ID" value="XM_658446.1"/>
</dbReference>
<accession>Q5B0J6</accession>
<reference evidence="3" key="1">
    <citation type="journal article" date="2005" name="Nature">
        <title>Sequencing of Aspergillus nidulans and comparative analysis with A. fumigatus and A. oryzae.</title>
        <authorList>
            <person name="Galagan J.E."/>
            <person name="Calvo S.E."/>
            <person name="Cuomo C."/>
            <person name="Ma L.J."/>
            <person name="Wortman J.R."/>
            <person name="Batzoglou S."/>
            <person name="Lee S.I."/>
            <person name="Basturkmen M."/>
            <person name="Spevak C.C."/>
            <person name="Clutterbuck J."/>
            <person name="Kapitonov V."/>
            <person name="Jurka J."/>
            <person name="Scazzocchio C."/>
            <person name="Farman M."/>
            <person name="Butler J."/>
            <person name="Purcell S."/>
            <person name="Harris S."/>
            <person name="Braus G.H."/>
            <person name="Draht O."/>
            <person name="Busch S."/>
            <person name="D'Enfert C."/>
            <person name="Bouchier C."/>
            <person name="Goldman G.H."/>
            <person name="Bell-Pedersen D."/>
            <person name="Griffiths-Jones S."/>
            <person name="Doonan J.H."/>
            <person name="Yu J."/>
            <person name="Vienken K."/>
            <person name="Pain A."/>
            <person name="Freitag M."/>
            <person name="Selker E.U."/>
            <person name="Archer D.B."/>
            <person name="Penalva M.A."/>
            <person name="Oakley B.R."/>
            <person name="Momany M."/>
            <person name="Tanaka T."/>
            <person name="Kumagai T."/>
            <person name="Asai K."/>
            <person name="Machida M."/>
            <person name="Nierman W.C."/>
            <person name="Denning D.W."/>
            <person name="Caddick M."/>
            <person name="Hynes M."/>
            <person name="Paoletti M."/>
            <person name="Fischer R."/>
            <person name="Miller B."/>
            <person name="Dyer P."/>
            <person name="Sachs M.S."/>
            <person name="Osmani S.A."/>
            <person name="Birren B.W."/>
        </authorList>
    </citation>
    <scope>NUCLEOTIDE SEQUENCE [LARGE SCALE GENOMIC DNA]</scope>
    <source>
        <strain evidence="3">FGSC A4 / ATCC 38163 / CBS 112.46 / NRRL 194 / M139</strain>
    </source>
</reference>
<gene>
    <name evidence="2" type="ORF">ANIA_05934</name>
</gene>
<accession>C8V3I6</accession>
<proteinExistence type="predicted"/>
<dbReference type="GO" id="GO:0016567">
    <property type="term" value="P:protein ubiquitination"/>
    <property type="evidence" value="ECO:0000318"/>
    <property type="project" value="GO_Central"/>
</dbReference>
<dbReference type="STRING" id="227321.Q5B0J6"/>
<feature type="repeat" description="RCC1" evidence="1">
    <location>
        <begin position="126"/>
        <end position="181"/>
    </location>
</feature>
<dbReference type="SUPFAM" id="SSF50985">
    <property type="entry name" value="RCC1/BLIP-II"/>
    <property type="match status" value="1"/>
</dbReference>
<dbReference type="Gene3D" id="2.130.10.30">
    <property type="entry name" value="Regulator of chromosome condensation 1/beta-lactamase-inhibitor protein II"/>
    <property type="match status" value="1"/>
</dbReference>
<dbReference type="GO" id="GO:0061630">
    <property type="term" value="F:ubiquitin protein ligase activity"/>
    <property type="evidence" value="ECO:0000318"/>
    <property type="project" value="GO_Central"/>
</dbReference>
<dbReference type="EMBL" id="BN001301">
    <property type="protein sequence ID" value="CBF70535.1"/>
    <property type="molecule type" value="Genomic_DNA"/>
</dbReference>
<dbReference type="Pfam" id="PF00415">
    <property type="entry name" value="RCC1"/>
    <property type="match status" value="3"/>
</dbReference>
<evidence type="ECO:0000313" key="2">
    <source>
        <dbReference type="EMBL" id="CBF70535.1"/>
    </source>
</evidence>
<keyword evidence="3" id="KW-1185">Reference proteome</keyword>
<feature type="repeat" description="RCC1" evidence="1">
    <location>
        <begin position="3"/>
        <end position="70"/>
    </location>
</feature>
<dbReference type="InParanoid" id="Q5B0J6"/>
<dbReference type="KEGG" id="ani:ANIA_05934"/>
<organism evidence="2 3">
    <name type="scientific">Emericella nidulans (strain FGSC A4 / ATCC 38163 / CBS 112.46 / NRRL 194 / M139)</name>
    <name type="common">Aspergillus nidulans</name>
    <dbReference type="NCBI Taxonomy" id="227321"/>
    <lineage>
        <taxon>Eukaryota</taxon>
        <taxon>Fungi</taxon>
        <taxon>Dikarya</taxon>
        <taxon>Ascomycota</taxon>
        <taxon>Pezizomycotina</taxon>
        <taxon>Eurotiomycetes</taxon>
        <taxon>Eurotiomycetidae</taxon>
        <taxon>Eurotiales</taxon>
        <taxon>Aspergillaceae</taxon>
        <taxon>Aspergillus</taxon>
        <taxon>Aspergillus subgen. Nidulantes</taxon>
    </lineage>
</organism>
<dbReference type="InterPro" id="IPR009091">
    <property type="entry name" value="RCC1/BLIP-II"/>
</dbReference>
<dbReference type="PANTHER" id="PTHR45982">
    <property type="entry name" value="REGULATOR OF CHROMOSOME CONDENSATION"/>
    <property type="match status" value="1"/>
</dbReference>
<evidence type="ECO:0000256" key="1">
    <source>
        <dbReference type="PROSITE-ProRule" id="PRU00235"/>
    </source>
</evidence>
<feature type="repeat" description="RCC1" evidence="1">
    <location>
        <begin position="182"/>
        <end position="238"/>
    </location>
</feature>